<gene>
    <name evidence="1" type="ORF">RFI_31963</name>
</gene>
<protein>
    <submittedName>
        <fullName evidence="1">Uncharacterized protein</fullName>
    </submittedName>
</protein>
<keyword evidence="2" id="KW-1185">Reference proteome</keyword>
<proteinExistence type="predicted"/>
<dbReference type="AlphaFoldDB" id="X6LU54"/>
<evidence type="ECO:0000313" key="2">
    <source>
        <dbReference type="Proteomes" id="UP000023152"/>
    </source>
</evidence>
<dbReference type="Proteomes" id="UP000023152">
    <property type="component" value="Unassembled WGS sequence"/>
</dbReference>
<comment type="caution">
    <text evidence="1">The sequence shown here is derived from an EMBL/GenBank/DDBJ whole genome shotgun (WGS) entry which is preliminary data.</text>
</comment>
<dbReference type="EMBL" id="ASPP01028127">
    <property type="protein sequence ID" value="ETO05433.1"/>
    <property type="molecule type" value="Genomic_DNA"/>
</dbReference>
<sequence length="87" mass="10378">MSFQSCFPANYFIFISFFYLNTRLNLDHGFFYQTSLNLQKKKNLKKKQLYITGQIIIVKQKLHIQKEGEKKSVFHRPQASYLGKKNI</sequence>
<reference evidence="1 2" key="1">
    <citation type="journal article" date="2013" name="Curr. Biol.">
        <title>The Genome of the Foraminiferan Reticulomyxa filosa.</title>
        <authorList>
            <person name="Glockner G."/>
            <person name="Hulsmann N."/>
            <person name="Schleicher M."/>
            <person name="Noegel A.A."/>
            <person name="Eichinger L."/>
            <person name="Gallinger C."/>
            <person name="Pawlowski J."/>
            <person name="Sierra R."/>
            <person name="Euteneuer U."/>
            <person name="Pillet L."/>
            <person name="Moustafa A."/>
            <person name="Platzer M."/>
            <person name="Groth M."/>
            <person name="Szafranski K."/>
            <person name="Schliwa M."/>
        </authorList>
    </citation>
    <scope>NUCLEOTIDE SEQUENCE [LARGE SCALE GENOMIC DNA]</scope>
</reference>
<evidence type="ECO:0000313" key="1">
    <source>
        <dbReference type="EMBL" id="ETO05433.1"/>
    </source>
</evidence>
<name>X6LU54_RETFI</name>
<accession>X6LU54</accession>
<organism evidence="1 2">
    <name type="scientific">Reticulomyxa filosa</name>
    <dbReference type="NCBI Taxonomy" id="46433"/>
    <lineage>
        <taxon>Eukaryota</taxon>
        <taxon>Sar</taxon>
        <taxon>Rhizaria</taxon>
        <taxon>Retaria</taxon>
        <taxon>Foraminifera</taxon>
        <taxon>Monothalamids</taxon>
        <taxon>Reticulomyxidae</taxon>
        <taxon>Reticulomyxa</taxon>
    </lineage>
</organism>